<keyword evidence="1" id="KW-0472">Membrane</keyword>
<evidence type="ECO:0000256" key="2">
    <source>
        <dbReference type="SAM" id="SignalP"/>
    </source>
</evidence>
<keyword evidence="1" id="KW-0812">Transmembrane</keyword>
<protein>
    <recommendedName>
        <fullName evidence="3">Tim44-like domain-containing protein</fullName>
    </recommendedName>
</protein>
<keyword evidence="1" id="KW-1133">Transmembrane helix</keyword>
<reference evidence="4 5" key="1">
    <citation type="journal article" date="2018" name="Int. J. Food Microbiol.">
        <title>Growth of Carnobacterium spp. isolated from chilled vacuum-packaged meat under relevant acidic conditions.</title>
        <authorList>
            <person name="Zhang P."/>
            <person name="Badoni M."/>
            <person name="Ganzle M."/>
            <person name="Yang X."/>
        </authorList>
    </citation>
    <scope>NUCLEOTIDE SEQUENCE [LARGE SCALE GENOMIC DNA]</scope>
    <source>
        <strain evidence="4 5">B2</strain>
    </source>
</reference>
<dbReference type="Gene3D" id="3.10.450.240">
    <property type="match status" value="1"/>
</dbReference>
<dbReference type="SUPFAM" id="SSF54427">
    <property type="entry name" value="NTF2-like"/>
    <property type="match status" value="1"/>
</dbReference>
<evidence type="ECO:0000259" key="3">
    <source>
        <dbReference type="Pfam" id="PF04280"/>
    </source>
</evidence>
<dbReference type="AlphaFoldDB" id="A0A7Z8D1T9"/>
<dbReference type="RefSeq" id="WP_135025645.1">
    <property type="nucleotide sequence ID" value="NZ_JBFUWK010000004.1"/>
</dbReference>
<keyword evidence="2" id="KW-0732">Signal</keyword>
<proteinExistence type="predicted"/>
<sequence>MKKILSFLVVCVSLLISMPIVASAVAGGGDATYYDGGNSYNGNDTNYSDDSSDGEISAGAAILLIIGYGISYLFKSNQKNNDGTIEHAISKRIEEAFCSIQNAWTKDKLELARSYYSQDLYLDHQRMLVEMRKENLRNYVLNVRVKKMHHFKMIEKDQKFSVKIEASLIDYTVDTVTDKLIRGRRYEKGMISQTWIFSKDIKNEWVVVSIQ</sequence>
<dbReference type="InterPro" id="IPR007379">
    <property type="entry name" value="Tim44-like_dom"/>
</dbReference>
<evidence type="ECO:0000313" key="4">
    <source>
        <dbReference type="EMBL" id="TFJ28389.1"/>
    </source>
</evidence>
<comment type="caution">
    <text evidence="4">The sequence shown here is derived from an EMBL/GenBank/DDBJ whole genome shotgun (WGS) entry which is preliminary data.</text>
</comment>
<dbReference type="EMBL" id="NRPP01000007">
    <property type="protein sequence ID" value="TFJ28389.1"/>
    <property type="molecule type" value="Genomic_DNA"/>
</dbReference>
<evidence type="ECO:0000313" key="5">
    <source>
        <dbReference type="Proteomes" id="UP000297938"/>
    </source>
</evidence>
<dbReference type="InterPro" id="IPR032710">
    <property type="entry name" value="NTF2-like_dom_sf"/>
</dbReference>
<name>A0A7Z8D1T9_CARDV</name>
<feature type="domain" description="Tim44-like" evidence="3">
    <location>
        <begin position="91"/>
        <end position="211"/>
    </location>
</feature>
<accession>A0A7Z8D1T9</accession>
<organism evidence="4 5">
    <name type="scientific">Carnobacterium divergens</name>
    <name type="common">Lactobacillus divergens</name>
    <dbReference type="NCBI Taxonomy" id="2748"/>
    <lineage>
        <taxon>Bacteria</taxon>
        <taxon>Bacillati</taxon>
        <taxon>Bacillota</taxon>
        <taxon>Bacilli</taxon>
        <taxon>Lactobacillales</taxon>
        <taxon>Carnobacteriaceae</taxon>
        <taxon>Carnobacterium</taxon>
    </lineage>
</organism>
<evidence type="ECO:0000256" key="1">
    <source>
        <dbReference type="SAM" id="Phobius"/>
    </source>
</evidence>
<feature type="chain" id="PRO_5039124679" description="Tim44-like domain-containing protein" evidence="2">
    <location>
        <begin position="23"/>
        <end position="211"/>
    </location>
</feature>
<feature type="signal peptide" evidence="2">
    <location>
        <begin position="1"/>
        <end position="22"/>
    </location>
</feature>
<dbReference type="Proteomes" id="UP000297938">
    <property type="component" value="Unassembled WGS sequence"/>
</dbReference>
<gene>
    <name evidence="4" type="ORF">CKN69_02345</name>
</gene>
<feature type="transmembrane region" description="Helical" evidence="1">
    <location>
        <begin position="56"/>
        <end position="74"/>
    </location>
</feature>
<dbReference type="Pfam" id="PF04280">
    <property type="entry name" value="Tim44"/>
    <property type="match status" value="1"/>
</dbReference>